<feature type="transmembrane region" description="Helical" evidence="8">
    <location>
        <begin position="382"/>
        <end position="405"/>
    </location>
</feature>
<reference evidence="11" key="1">
    <citation type="submission" date="2020-12" db="EMBL/GenBank/DDBJ databases">
        <title>Hymenobacter sp.</title>
        <authorList>
            <person name="Kim M.K."/>
        </authorList>
    </citation>
    <scope>NUCLEOTIDE SEQUENCE [LARGE SCALE GENOMIC DNA]</scope>
    <source>
        <strain evidence="11">BT553</strain>
    </source>
</reference>
<evidence type="ECO:0000256" key="3">
    <source>
        <dbReference type="ARBA" id="ARBA00022676"/>
    </source>
</evidence>
<evidence type="ECO:0000256" key="1">
    <source>
        <dbReference type="ARBA" id="ARBA00004651"/>
    </source>
</evidence>
<feature type="transmembrane region" description="Helical" evidence="8">
    <location>
        <begin position="169"/>
        <end position="185"/>
    </location>
</feature>
<feature type="transmembrane region" description="Helical" evidence="8">
    <location>
        <begin position="440"/>
        <end position="459"/>
    </location>
</feature>
<evidence type="ECO:0000313" key="10">
    <source>
        <dbReference type="EMBL" id="MBJ6121423.1"/>
    </source>
</evidence>
<proteinExistence type="predicted"/>
<dbReference type="PANTHER" id="PTHR33908">
    <property type="entry name" value="MANNOSYLTRANSFERASE YKCB-RELATED"/>
    <property type="match status" value="1"/>
</dbReference>
<name>A0ABS0XMZ9_9SPHN</name>
<evidence type="ECO:0000256" key="6">
    <source>
        <dbReference type="ARBA" id="ARBA00022989"/>
    </source>
</evidence>
<evidence type="ECO:0000259" key="9">
    <source>
        <dbReference type="Pfam" id="PF13231"/>
    </source>
</evidence>
<keyword evidence="3" id="KW-0328">Glycosyltransferase</keyword>
<comment type="caution">
    <text evidence="10">The sequence shown here is derived from an EMBL/GenBank/DDBJ whole genome shotgun (WGS) entry which is preliminary data.</text>
</comment>
<dbReference type="EMBL" id="JAELXS010000003">
    <property type="protein sequence ID" value="MBJ6121423.1"/>
    <property type="molecule type" value="Genomic_DNA"/>
</dbReference>
<protein>
    <submittedName>
        <fullName evidence="10">Glycosyltransferase family 39 protein</fullName>
    </submittedName>
</protein>
<accession>A0ABS0XMZ9</accession>
<dbReference type="PANTHER" id="PTHR33908:SF11">
    <property type="entry name" value="MEMBRANE PROTEIN"/>
    <property type="match status" value="1"/>
</dbReference>
<feature type="transmembrane region" description="Helical" evidence="8">
    <location>
        <begin position="298"/>
        <end position="317"/>
    </location>
</feature>
<dbReference type="InterPro" id="IPR050297">
    <property type="entry name" value="LipidA_mod_glycosyltrf_83"/>
</dbReference>
<organism evidence="10 11">
    <name type="scientific">Sphingomonas mollis</name>
    <dbReference type="NCBI Taxonomy" id="2795726"/>
    <lineage>
        <taxon>Bacteria</taxon>
        <taxon>Pseudomonadati</taxon>
        <taxon>Pseudomonadota</taxon>
        <taxon>Alphaproteobacteria</taxon>
        <taxon>Sphingomonadales</taxon>
        <taxon>Sphingomonadaceae</taxon>
        <taxon>Sphingomonas</taxon>
    </lineage>
</organism>
<evidence type="ECO:0000256" key="5">
    <source>
        <dbReference type="ARBA" id="ARBA00022692"/>
    </source>
</evidence>
<feature type="transmembrane region" description="Helical" evidence="8">
    <location>
        <begin position="68"/>
        <end position="87"/>
    </location>
</feature>
<feature type="transmembrane region" description="Helical" evidence="8">
    <location>
        <begin position="233"/>
        <end position="254"/>
    </location>
</feature>
<feature type="domain" description="Glycosyltransferase RgtA/B/C/D-like" evidence="9">
    <location>
        <begin position="116"/>
        <end position="250"/>
    </location>
</feature>
<dbReference type="Proteomes" id="UP000640426">
    <property type="component" value="Unassembled WGS sequence"/>
</dbReference>
<dbReference type="Pfam" id="PF13231">
    <property type="entry name" value="PMT_2"/>
    <property type="match status" value="1"/>
</dbReference>
<gene>
    <name evidence="10" type="ORF">JAO74_06420</name>
</gene>
<feature type="transmembrane region" description="Helical" evidence="8">
    <location>
        <begin position="324"/>
        <end position="345"/>
    </location>
</feature>
<keyword evidence="5 8" id="KW-0812">Transmembrane</keyword>
<keyword evidence="4" id="KW-0808">Transferase</keyword>
<keyword evidence="6 8" id="KW-1133">Transmembrane helix</keyword>
<comment type="subcellular location">
    <subcellularLocation>
        <location evidence="1">Cell membrane</location>
        <topology evidence="1">Multi-pass membrane protein</topology>
    </subcellularLocation>
</comment>
<sequence>MRGTPVLLFLLVWMSAAWFGSWEFNPNNATRLFAAISLVEDGDAVIDEFAPMTIDKAEFDGHVYLDKAPGMTLMALPAVALATWATGERSAGIEKSMIDPRMGPFLRLRLRLAAASGPALLTAIAAVLLYDLALGLTGSAAAALFAALGYALGTPIWGWSTTITGHSPVAALYVIAVWAFHRAAASGRGGPMLLGGLALGWAVVVEYQAVLAGSAIAIWAAWNIRSHPNRTRLLALAIAGGVAGLLPLLAYNLIAFGTPFRIAYAGVKGFEGMHQGLFGLTMPKVPVLFEILFGDRRGLFWVAPVLLFAPLGLAALADVRRTRAIGLMAMAVVTIALLVNAAYVYWDGGNATGPRHAMPLAGLFSLGLATFWSELKHEWQRWASAALLGLSMAINLIVAAAEIFAPPEYRFPLWSAVFDLRFRRGDMRTWPSEWLGWTTWHGFELYLACALPLLSLLIWRIRRGFS</sequence>
<feature type="transmembrane region" description="Helical" evidence="8">
    <location>
        <begin position="197"/>
        <end position="221"/>
    </location>
</feature>
<keyword evidence="7 8" id="KW-0472">Membrane</keyword>
<evidence type="ECO:0000256" key="8">
    <source>
        <dbReference type="SAM" id="Phobius"/>
    </source>
</evidence>
<keyword evidence="11" id="KW-1185">Reference proteome</keyword>
<evidence type="ECO:0000256" key="4">
    <source>
        <dbReference type="ARBA" id="ARBA00022679"/>
    </source>
</evidence>
<feature type="transmembrane region" description="Helical" evidence="8">
    <location>
        <begin position="108"/>
        <end position="130"/>
    </location>
</feature>
<dbReference type="InterPro" id="IPR038731">
    <property type="entry name" value="RgtA/B/C-like"/>
</dbReference>
<evidence type="ECO:0000256" key="7">
    <source>
        <dbReference type="ARBA" id="ARBA00023136"/>
    </source>
</evidence>
<evidence type="ECO:0000313" key="11">
    <source>
        <dbReference type="Proteomes" id="UP000640426"/>
    </source>
</evidence>
<feature type="transmembrane region" description="Helical" evidence="8">
    <location>
        <begin position="357"/>
        <end position="375"/>
    </location>
</feature>
<evidence type="ECO:0000256" key="2">
    <source>
        <dbReference type="ARBA" id="ARBA00022475"/>
    </source>
</evidence>
<feature type="transmembrane region" description="Helical" evidence="8">
    <location>
        <begin position="136"/>
        <end position="157"/>
    </location>
</feature>
<keyword evidence="2" id="KW-1003">Cell membrane</keyword>